<dbReference type="OrthoDB" id="9986881at2759"/>
<accession>G8YJS3</accession>
<feature type="transmembrane region" description="Helical" evidence="6">
    <location>
        <begin position="79"/>
        <end position="98"/>
    </location>
</feature>
<dbReference type="Gene3D" id="1.20.1250.20">
    <property type="entry name" value="MFS general substrate transporter like domains"/>
    <property type="match status" value="1"/>
</dbReference>
<evidence type="ECO:0000256" key="6">
    <source>
        <dbReference type="SAM" id="Phobius"/>
    </source>
</evidence>
<evidence type="ECO:0000256" key="5">
    <source>
        <dbReference type="ARBA" id="ARBA00023136"/>
    </source>
</evidence>
<comment type="subcellular location">
    <subcellularLocation>
        <location evidence="1">Membrane</location>
        <topology evidence="1">Multi-pass membrane protein</topology>
    </subcellularLocation>
</comment>
<dbReference type="Proteomes" id="UP000005222">
    <property type="component" value="Chromosome H"/>
</dbReference>
<keyword evidence="3 6" id="KW-0812">Transmembrane</keyword>
<keyword evidence="10" id="KW-1185">Reference proteome</keyword>
<gene>
    <name evidence="8" type="primary">Piso0_002894</name>
    <name evidence="8" type="ORF">GNLVRS01_PISO0G00358g</name>
    <name evidence="9" type="ORF">GNLVRS01_PISO0H00359g</name>
</gene>
<reference evidence="10" key="2">
    <citation type="journal article" date="2012" name="G3 (Bethesda)">
        <title>Pichia sorbitophila, an interspecies yeast hybrid reveals early steps of genome resolution following polyploidization.</title>
        <authorList>
            <person name="Leh Louis V."/>
            <person name="Despons L."/>
            <person name="Friedrich A."/>
            <person name="Martin T."/>
            <person name="Durrens P."/>
            <person name="Casaregola S."/>
            <person name="Neuveglise C."/>
            <person name="Fairhead C."/>
            <person name="Marck C."/>
            <person name="Cruz J.A."/>
            <person name="Straub M.L."/>
            <person name="Kugler V."/>
            <person name="Sacerdot C."/>
            <person name="Uzunov Z."/>
            <person name="Thierry A."/>
            <person name="Weiss S."/>
            <person name="Bleykasten C."/>
            <person name="De Montigny J."/>
            <person name="Jacques N."/>
            <person name="Jung P."/>
            <person name="Lemaire M."/>
            <person name="Mallet S."/>
            <person name="Morel G."/>
            <person name="Richard G.F."/>
            <person name="Sarkar A."/>
            <person name="Savel G."/>
            <person name="Schacherer J."/>
            <person name="Seret M.L."/>
            <person name="Talla E."/>
            <person name="Samson G."/>
            <person name="Jubin C."/>
            <person name="Poulain J."/>
            <person name="Vacherie B."/>
            <person name="Barbe V."/>
            <person name="Pelletier E."/>
            <person name="Sherman D.J."/>
            <person name="Westhof E."/>
            <person name="Weissenbach J."/>
            <person name="Baret P.V."/>
            <person name="Wincker P."/>
            <person name="Gaillardin C."/>
            <person name="Dujon B."/>
            <person name="Souciet J.L."/>
        </authorList>
    </citation>
    <scope>NUCLEOTIDE SEQUENCE [LARGE SCALE GENOMIC DNA]</scope>
    <source>
        <strain evidence="10">ATCC MYA-4447 / BCRC 22081 / CBS 7064 / NBRC 10061 / NRRL Y-12695</strain>
    </source>
</reference>
<feature type="transmembrane region" description="Helical" evidence="6">
    <location>
        <begin position="484"/>
        <end position="504"/>
    </location>
</feature>
<dbReference type="EMBL" id="FO082052">
    <property type="protein sequence ID" value="CCE80568.1"/>
    <property type="molecule type" value="Genomic_DNA"/>
</dbReference>
<feature type="transmembrane region" description="Helical" evidence="6">
    <location>
        <begin position="418"/>
        <end position="436"/>
    </location>
</feature>
<protein>
    <submittedName>
        <fullName evidence="8">Piso0_002894 protein</fullName>
    </submittedName>
</protein>
<feature type="transmembrane region" description="Helical" evidence="6">
    <location>
        <begin position="203"/>
        <end position="225"/>
    </location>
</feature>
<feature type="transmembrane region" description="Helical" evidence="6">
    <location>
        <begin position="168"/>
        <end position="191"/>
    </location>
</feature>
<dbReference type="Pfam" id="PF07690">
    <property type="entry name" value="MFS_1"/>
    <property type="match status" value="1"/>
</dbReference>
<dbReference type="GO" id="GO:0005886">
    <property type="term" value="C:plasma membrane"/>
    <property type="evidence" value="ECO:0007669"/>
    <property type="project" value="TreeGrafter"/>
</dbReference>
<keyword evidence="4 6" id="KW-1133">Transmembrane helix</keyword>
<feature type="transmembrane region" description="Helical" evidence="6">
    <location>
        <begin position="389"/>
        <end position="406"/>
    </location>
</feature>
<dbReference type="EMBL" id="FO082053">
    <property type="protein sequence ID" value="CCE79803.1"/>
    <property type="molecule type" value="Genomic_DNA"/>
</dbReference>
<name>G8YJS3_PICSO</name>
<dbReference type="SUPFAM" id="SSF103473">
    <property type="entry name" value="MFS general substrate transporter"/>
    <property type="match status" value="1"/>
</dbReference>
<dbReference type="InterPro" id="IPR020846">
    <property type="entry name" value="MFS_dom"/>
</dbReference>
<feature type="transmembrane region" description="Helical" evidence="6">
    <location>
        <begin position="110"/>
        <end position="133"/>
    </location>
</feature>
<dbReference type="GO" id="GO:0022857">
    <property type="term" value="F:transmembrane transporter activity"/>
    <property type="evidence" value="ECO:0007669"/>
    <property type="project" value="InterPro"/>
</dbReference>
<feature type="transmembrane region" description="Helical" evidence="6">
    <location>
        <begin position="448"/>
        <end position="472"/>
    </location>
</feature>
<dbReference type="FunFam" id="1.20.1250.20:FF:000011">
    <property type="entry name" value="MFS multidrug transporter, putative"/>
    <property type="match status" value="1"/>
</dbReference>
<evidence type="ECO:0000313" key="9">
    <source>
        <dbReference type="EMBL" id="CCE80568.1"/>
    </source>
</evidence>
<organism evidence="8 10">
    <name type="scientific">Pichia sorbitophila (strain ATCC MYA-4447 / BCRC 22081 / CBS 7064 / NBRC 10061 / NRRL Y-12695)</name>
    <name type="common">Hybrid yeast</name>
    <dbReference type="NCBI Taxonomy" id="559304"/>
    <lineage>
        <taxon>Eukaryota</taxon>
        <taxon>Fungi</taxon>
        <taxon>Dikarya</taxon>
        <taxon>Ascomycota</taxon>
        <taxon>Saccharomycotina</taxon>
        <taxon>Pichiomycetes</taxon>
        <taxon>Debaryomycetaceae</taxon>
        <taxon>Millerozyma</taxon>
    </lineage>
</organism>
<sequence length="521" mass="58436">MRGSSNLFPPSDPERAHRNDTIIFERTPMEFSNQGKNEIKTSTDENILAIPEEKLYLVHFESNDVFFPKNWSNIKKFRVLISAFSFTLCNALSSSMFATSSENIAQYFHVSYEVAVLPTTLYILGFVFGPIFWGPLSEAKGRMKILLPVTFGYACLSYIVSTAKDFQTLTICRFFCGFLGGASMIIPAAMIGDLIPPKHRGRVVAPFSMTVCAGPCLGPIIAGFVLKNKNLDWRLNAYLPSFMSTCTFIAVMLFHDETYEPFALQRKAEILRENTGNWAIHAPIKKSLDLKIVFTKFIARPGAMSKDLSLLLVALYGAFAYGILYLLLSVIPHIFNSNYHFAQGIDEIPYIAVFIGCLLGGVFCILSDIRYQRILESLNTNKPIAKERLPAMMVGSLFLTAGLFWMCWTGDFQKKIPWIVPTLACSFVGFGFITIFQSCINYVVDRYTIYAASGLTVVTVLRSLFAATFPLFSQKMFDKLGTRYAGTLLGGLSGILIPVPFLFYKFDEFLRSRSKYSTKEA</sequence>
<feature type="domain" description="Major facilitator superfamily (MFS) profile" evidence="7">
    <location>
        <begin position="79"/>
        <end position="508"/>
    </location>
</feature>
<evidence type="ECO:0000259" key="7">
    <source>
        <dbReference type="PROSITE" id="PS50850"/>
    </source>
</evidence>
<dbReference type="eggNOG" id="KOG0255">
    <property type="taxonomic scope" value="Eukaryota"/>
</dbReference>
<dbReference type="InParanoid" id="G8YJS3"/>
<dbReference type="InterPro" id="IPR011701">
    <property type="entry name" value="MFS"/>
</dbReference>
<keyword evidence="5 6" id="KW-0472">Membrane</keyword>
<dbReference type="STRING" id="559304.G8YJS3"/>
<evidence type="ECO:0000256" key="3">
    <source>
        <dbReference type="ARBA" id="ARBA00022692"/>
    </source>
</evidence>
<dbReference type="CDD" id="cd17323">
    <property type="entry name" value="MFS_Tpo1_MDR_like"/>
    <property type="match status" value="1"/>
</dbReference>
<evidence type="ECO:0000313" key="8">
    <source>
        <dbReference type="EMBL" id="CCE79803.1"/>
    </source>
</evidence>
<dbReference type="InterPro" id="IPR036259">
    <property type="entry name" value="MFS_trans_sf"/>
</dbReference>
<evidence type="ECO:0000313" key="10">
    <source>
        <dbReference type="Proteomes" id="UP000005222"/>
    </source>
</evidence>
<reference evidence="8" key="1">
    <citation type="submission" date="2011-10" db="EMBL/GenBank/DDBJ databases">
        <authorList>
            <person name="Genoscope - CEA"/>
        </authorList>
    </citation>
    <scope>NUCLEOTIDE SEQUENCE</scope>
</reference>
<feature type="transmembrane region" description="Helical" evidence="6">
    <location>
        <begin position="348"/>
        <end position="369"/>
    </location>
</feature>
<dbReference type="PANTHER" id="PTHR23502">
    <property type="entry name" value="MAJOR FACILITATOR SUPERFAMILY"/>
    <property type="match status" value="1"/>
</dbReference>
<evidence type="ECO:0000256" key="1">
    <source>
        <dbReference type="ARBA" id="ARBA00004141"/>
    </source>
</evidence>
<keyword evidence="2" id="KW-0813">Transport</keyword>
<proteinExistence type="predicted"/>
<dbReference type="AlphaFoldDB" id="G8YJS3"/>
<dbReference type="PANTHER" id="PTHR23502:SF31">
    <property type="entry name" value="POLYAMINE TRANSPORTER 1"/>
    <property type="match status" value="1"/>
</dbReference>
<dbReference type="HOGENOM" id="CLU_008455_11_4_1"/>
<dbReference type="PROSITE" id="PS50850">
    <property type="entry name" value="MFS"/>
    <property type="match status" value="1"/>
</dbReference>
<dbReference type="Proteomes" id="UP000005222">
    <property type="component" value="Chromosome G"/>
</dbReference>
<evidence type="ECO:0000256" key="2">
    <source>
        <dbReference type="ARBA" id="ARBA00022448"/>
    </source>
</evidence>
<feature type="transmembrane region" description="Helical" evidence="6">
    <location>
        <begin position="308"/>
        <end position="328"/>
    </location>
</feature>
<evidence type="ECO:0000256" key="4">
    <source>
        <dbReference type="ARBA" id="ARBA00022989"/>
    </source>
</evidence>